<dbReference type="PANTHER" id="PTHR38439:SF3">
    <property type="entry name" value="COPPER-RESISTANT CUPROPROTEIN COPI"/>
    <property type="match status" value="1"/>
</dbReference>
<comment type="subcellular location">
    <subcellularLocation>
        <location evidence="1">Periplasm</location>
    </subcellularLocation>
</comment>
<feature type="chain" id="PRO_5020864230" evidence="5">
    <location>
        <begin position="18"/>
        <end position="166"/>
    </location>
</feature>
<dbReference type="Proteomes" id="UP000294692">
    <property type="component" value="Unassembled WGS sequence"/>
</dbReference>
<dbReference type="SUPFAM" id="SSF49503">
    <property type="entry name" value="Cupredoxins"/>
    <property type="match status" value="1"/>
</dbReference>
<dbReference type="AlphaFoldDB" id="A0A4R3VFL8"/>
<dbReference type="Pfam" id="PF00127">
    <property type="entry name" value="Copper-bind"/>
    <property type="match status" value="1"/>
</dbReference>
<evidence type="ECO:0000256" key="5">
    <source>
        <dbReference type="SAM" id="SignalP"/>
    </source>
</evidence>
<dbReference type="RefSeq" id="WP_132472676.1">
    <property type="nucleotide sequence ID" value="NZ_JBHRVM010000001.1"/>
</dbReference>
<accession>A0A4R3VFL8</accession>
<keyword evidence="5" id="KW-0732">Signal</keyword>
<evidence type="ECO:0000313" key="7">
    <source>
        <dbReference type="EMBL" id="TCV02803.1"/>
    </source>
</evidence>
<evidence type="ECO:0000259" key="6">
    <source>
        <dbReference type="Pfam" id="PF00127"/>
    </source>
</evidence>
<feature type="signal peptide" evidence="5">
    <location>
        <begin position="1"/>
        <end position="17"/>
    </location>
</feature>
<name>A0A4R3VFL8_9BURK</name>
<gene>
    <name evidence="7" type="ORF">EV686_101260</name>
</gene>
<dbReference type="InterPro" id="IPR008972">
    <property type="entry name" value="Cupredoxin"/>
</dbReference>
<evidence type="ECO:0000256" key="2">
    <source>
        <dbReference type="ARBA" id="ARBA00022723"/>
    </source>
</evidence>
<dbReference type="GO" id="GO:0009055">
    <property type="term" value="F:electron transfer activity"/>
    <property type="evidence" value="ECO:0007669"/>
    <property type="project" value="InterPro"/>
</dbReference>
<protein>
    <submittedName>
        <fullName evidence="7">Putative cupredoxin-like copper-binding protein</fullName>
    </submittedName>
</protein>
<evidence type="ECO:0000256" key="3">
    <source>
        <dbReference type="ARBA" id="ARBA00022764"/>
    </source>
</evidence>
<dbReference type="InterPro" id="IPR000923">
    <property type="entry name" value="BlueCu_1"/>
</dbReference>
<proteinExistence type="predicted"/>
<comment type="caution">
    <text evidence="7">The sequence shown here is derived from an EMBL/GenBank/DDBJ whole genome shotgun (WGS) entry which is preliminary data.</text>
</comment>
<sequence length="166" mass="17476">MKLNSGFLALASAGAIALGVPGMPWAHADHAHHAHGAGALPEAHAAGQPGDAAKVTRTIEIGMQDVMRFTPASIQVAQGETVRFIVHNEGVIEHELVLGKMADLLAHAEQMRQDPGMPHDEPNAISLEAGEKGELIWQFGEMGVVDFACLLPGHSEAGMVGQITVR</sequence>
<dbReference type="PANTHER" id="PTHR38439">
    <property type="entry name" value="AURACYANIN-B"/>
    <property type="match status" value="1"/>
</dbReference>
<dbReference type="Gene3D" id="2.60.40.420">
    <property type="entry name" value="Cupredoxins - blue copper proteins"/>
    <property type="match status" value="1"/>
</dbReference>
<dbReference type="InterPro" id="IPR050845">
    <property type="entry name" value="Cu-binding_ET"/>
</dbReference>
<dbReference type="CDD" id="cd04211">
    <property type="entry name" value="Cupredoxin_like_2"/>
    <property type="match status" value="1"/>
</dbReference>
<evidence type="ECO:0000313" key="8">
    <source>
        <dbReference type="Proteomes" id="UP000294692"/>
    </source>
</evidence>
<keyword evidence="4" id="KW-0186">Copper</keyword>
<keyword evidence="8" id="KW-1185">Reference proteome</keyword>
<feature type="domain" description="Blue (type 1) copper" evidence="6">
    <location>
        <begin position="61"/>
        <end position="165"/>
    </location>
</feature>
<dbReference type="EMBL" id="SMBX01000001">
    <property type="protein sequence ID" value="TCV02803.1"/>
    <property type="molecule type" value="Genomic_DNA"/>
</dbReference>
<evidence type="ECO:0000256" key="4">
    <source>
        <dbReference type="ARBA" id="ARBA00023008"/>
    </source>
</evidence>
<dbReference type="GO" id="GO:0005507">
    <property type="term" value="F:copper ion binding"/>
    <property type="evidence" value="ECO:0007669"/>
    <property type="project" value="InterPro"/>
</dbReference>
<dbReference type="OrthoDB" id="9816061at2"/>
<evidence type="ECO:0000256" key="1">
    <source>
        <dbReference type="ARBA" id="ARBA00004418"/>
    </source>
</evidence>
<organism evidence="7 8">
    <name type="scientific">Paracandidimonas soli</name>
    <dbReference type="NCBI Taxonomy" id="1917182"/>
    <lineage>
        <taxon>Bacteria</taxon>
        <taxon>Pseudomonadati</taxon>
        <taxon>Pseudomonadota</taxon>
        <taxon>Betaproteobacteria</taxon>
        <taxon>Burkholderiales</taxon>
        <taxon>Alcaligenaceae</taxon>
        <taxon>Paracandidimonas</taxon>
    </lineage>
</organism>
<keyword evidence="3" id="KW-0574">Periplasm</keyword>
<dbReference type="GO" id="GO:0042597">
    <property type="term" value="C:periplasmic space"/>
    <property type="evidence" value="ECO:0007669"/>
    <property type="project" value="UniProtKB-SubCell"/>
</dbReference>
<reference evidence="7 8" key="1">
    <citation type="submission" date="2019-03" db="EMBL/GenBank/DDBJ databases">
        <title>Genomic Encyclopedia of Type Strains, Phase IV (KMG-IV): sequencing the most valuable type-strain genomes for metagenomic binning, comparative biology and taxonomic classification.</title>
        <authorList>
            <person name="Goeker M."/>
        </authorList>
    </citation>
    <scope>NUCLEOTIDE SEQUENCE [LARGE SCALE GENOMIC DNA]</scope>
    <source>
        <strain evidence="7 8">DSM 100048</strain>
    </source>
</reference>
<keyword evidence="2" id="KW-0479">Metal-binding</keyword>